<comment type="caution">
    <text evidence="2">The sequence shown here is derived from an EMBL/GenBank/DDBJ whole genome shotgun (WGS) entry which is preliminary data.</text>
</comment>
<keyword evidence="1" id="KW-0732">Signal</keyword>
<sequence length="357" mass="37069" precursor="true">MNFNPLRFVTPALAMFLLATGAAHAQYYFVGALGGDFFDELNWNTAVDGTGMSPIGDLIPNSTTGAIALDLIIDGDTVEANGEVDFGTGSLTLLSGSILNVTGAGNDIDINSGSTFSMTDSTLTADAIIHFEGVSLFNGGSVTSNGDDIAFQDNFVNLSIVGTSFTAFDNIYFDGFNGSISGASFVSGDRLGVRQNVNITMTDTFIELEGGQGDIDDVFALAGAGSQLTLDGASLLVVDSVEEGADLVLLGTTIARMGAGGERIVFPDELVPNDDSTITVGSYGVRLEVVTNILNDATPFLINGFTGLSYLDDPSAWNVSDWNGTDAVTLWLVPEPTAATVALLGIAAVATGRRHRG</sequence>
<evidence type="ECO:0000256" key="1">
    <source>
        <dbReference type="SAM" id="SignalP"/>
    </source>
</evidence>
<name>A0A5C6A145_9BACT</name>
<feature type="signal peptide" evidence="1">
    <location>
        <begin position="1"/>
        <end position="25"/>
    </location>
</feature>
<dbReference type="OrthoDB" id="265467at2"/>
<protein>
    <recommendedName>
        <fullName evidence="4">PEP-CTERM protein-sorting domain-containing protein</fullName>
    </recommendedName>
</protein>
<gene>
    <name evidence="2" type="ORF">Pla108_40680</name>
</gene>
<accession>A0A5C6A145</accession>
<dbReference type="RefSeq" id="WP_146446738.1">
    <property type="nucleotide sequence ID" value="NZ_SJPR01000009.1"/>
</dbReference>
<evidence type="ECO:0000313" key="3">
    <source>
        <dbReference type="Proteomes" id="UP000317421"/>
    </source>
</evidence>
<keyword evidence="3" id="KW-1185">Reference proteome</keyword>
<evidence type="ECO:0000313" key="2">
    <source>
        <dbReference type="EMBL" id="TWT92928.1"/>
    </source>
</evidence>
<dbReference type="AlphaFoldDB" id="A0A5C6A145"/>
<organism evidence="2 3">
    <name type="scientific">Botrimarina colliarenosi</name>
    <dbReference type="NCBI Taxonomy" id="2528001"/>
    <lineage>
        <taxon>Bacteria</taxon>
        <taxon>Pseudomonadati</taxon>
        <taxon>Planctomycetota</taxon>
        <taxon>Planctomycetia</taxon>
        <taxon>Pirellulales</taxon>
        <taxon>Lacipirellulaceae</taxon>
        <taxon>Botrimarina</taxon>
    </lineage>
</organism>
<dbReference type="Proteomes" id="UP000317421">
    <property type="component" value="Unassembled WGS sequence"/>
</dbReference>
<proteinExistence type="predicted"/>
<evidence type="ECO:0008006" key="4">
    <source>
        <dbReference type="Google" id="ProtNLM"/>
    </source>
</evidence>
<feature type="chain" id="PRO_5022946133" description="PEP-CTERM protein-sorting domain-containing protein" evidence="1">
    <location>
        <begin position="26"/>
        <end position="357"/>
    </location>
</feature>
<reference evidence="2 3" key="1">
    <citation type="submission" date="2019-02" db="EMBL/GenBank/DDBJ databases">
        <title>Deep-cultivation of Planctomycetes and their phenomic and genomic characterization uncovers novel biology.</title>
        <authorList>
            <person name="Wiegand S."/>
            <person name="Jogler M."/>
            <person name="Boedeker C."/>
            <person name="Pinto D."/>
            <person name="Vollmers J."/>
            <person name="Rivas-Marin E."/>
            <person name="Kohn T."/>
            <person name="Peeters S.H."/>
            <person name="Heuer A."/>
            <person name="Rast P."/>
            <person name="Oberbeckmann S."/>
            <person name="Bunk B."/>
            <person name="Jeske O."/>
            <person name="Meyerdierks A."/>
            <person name="Storesund J.E."/>
            <person name="Kallscheuer N."/>
            <person name="Luecker S."/>
            <person name="Lage O.M."/>
            <person name="Pohl T."/>
            <person name="Merkel B.J."/>
            <person name="Hornburger P."/>
            <person name="Mueller R.-W."/>
            <person name="Bruemmer F."/>
            <person name="Labrenz M."/>
            <person name="Spormann A.M."/>
            <person name="Op Den Camp H."/>
            <person name="Overmann J."/>
            <person name="Amann R."/>
            <person name="Jetten M.S.M."/>
            <person name="Mascher T."/>
            <person name="Medema M.H."/>
            <person name="Devos D.P."/>
            <person name="Kaster A.-K."/>
            <person name="Ovreas L."/>
            <person name="Rohde M."/>
            <person name="Galperin M.Y."/>
            <person name="Jogler C."/>
        </authorList>
    </citation>
    <scope>NUCLEOTIDE SEQUENCE [LARGE SCALE GENOMIC DNA]</scope>
    <source>
        <strain evidence="2 3">Pla108</strain>
    </source>
</reference>
<dbReference type="EMBL" id="SJPR01000009">
    <property type="protein sequence ID" value="TWT92928.1"/>
    <property type="molecule type" value="Genomic_DNA"/>
</dbReference>